<dbReference type="STRING" id="857342.A0A2T3ARG2"/>
<dbReference type="Gene3D" id="4.10.240.10">
    <property type="entry name" value="Zn(2)-C6 fungal-type DNA-binding domain"/>
    <property type="match status" value="1"/>
</dbReference>
<dbReference type="GO" id="GO:0003677">
    <property type="term" value="F:DNA binding"/>
    <property type="evidence" value="ECO:0007669"/>
    <property type="project" value="UniProtKB-KW"/>
</dbReference>
<dbReference type="PANTHER" id="PTHR31313">
    <property type="entry name" value="TY1 ENHANCER ACTIVATOR"/>
    <property type="match status" value="1"/>
</dbReference>
<feature type="domain" description="Zn(2)-C6 fungal-type" evidence="9">
    <location>
        <begin position="55"/>
        <end position="87"/>
    </location>
</feature>
<keyword evidence="2" id="KW-0479">Metal-binding</keyword>
<dbReference type="CDD" id="cd12148">
    <property type="entry name" value="fungal_TF_MHR"/>
    <property type="match status" value="1"/>
</dbReference>
<dbReference type="Proteomes" id="UP000241818">
    <property type="component" value="Unassembled WGS sequence"/>
</dbReference>
<evidence type="ECO:0000256" key="3">
    <source>
        <dbReference type="ARBA" id="ARBA00022833"/>
    </source>
</evidence>
<gene>
    <name evidence="10" type="ORF">M430DRAFT_54185</name>
</gene>
<feature type="compositionally biased region" description="Polar residues" evidence="8">
    <location>
        <begin position="14"/>
        <end position="32"/>
    </location>
</feature>
<proteinExistence type="predicted"/>
<evidence type="ECO:0000256" key="7">
    <source>
        <dbReference type="ARBA" id="ARBA00023242"/>
    </source>
</evidence>
<dbReference type="GO" id="GO:0008270">
    <property type="term" value="F:zinc ion binding"/>
    <property type="evidence" value="ECO:0007669"/>
    <property type="project" value="InterPro"/>
</dbReference>
<keyword evidence="4" id="KW-0805">Transcription regulation</keyword>
<dbReference type="PROSITE" id="PS00463">
    <property type="entry name" value="ZN2_CY6_FUNGAL_1"/>
    <property type="match status" value="1"/>
</dbReference>
<dbReference type="InterPro" id="IPR007219">
    <property type="entry name" value="XnlR_reg_dom"/>
</dbReference>
<evidence type="ECO:0000259" key="9">
    <source>
        <dbReference type="PROSITE" id="PS50048"/>
    </source>
</evidence>
<dbReference type="InterPro" id="IPR051615">
    <property type="entry name" value="Transcr_Regulatory_Elem"/>
</dbReference>
<dbReference type="GeneID" id="36576529"/>
<dbReference type="SUPFAM" id="SSF57701">
    <property type="entry name" value="Zn2/Cys6 DNA-binding domain"/>
    <property type="match status" value="1"/>
</dbReference>
<keyword evidence="6" id="KW-0804">Transcription</keyword>
<evidence type="ECO:0000313" key="11">
    <source>
        <dbReference type="Proteomes" id="UP000241818"/>
    </source>
</evidence>
<keyword evidence="11" id="KW-1185">Reference proteome</keyword>
<keyword evidence="5" id="KW-0238">DNA-binding</keyword>
<dbReference type="GO" id="GO:0000981">
    <property type="term" value="F:DNA-binding transcription factor activity, RNA polymerase II-specific"/>
    <property type="evidence" value="ECO:0007669"/>
    <property type="project" value="InterPro"/>
</dbReference>
<evidence type="ECO:0000256" key="8">
    <source>
        <dbReference type="SAM" id="MobiDB-lite"/>
    </source>
</evidence>
<dbReference type="PROSITE" id="PS50048">
    <property type="entry name" value="ZN2_CY6_FUNGAL_2"/>
    <property type="match status" value="1"/>
</dbReference>
<dbReference type="InterPro" id="IPR036864">
    <property type="entry name" value="Zn2-C6_fun-type_DNA-bd_sf"/>
</dbReference>
<dbReference type="OrthoDB" id="2283631at2759"/>
<dbReference type="AlphaFoldDB" id="A0A2T3ARG2"/>
<sequence length="677" mass="76938">MSGESGSGARRILPQSSQMQSFSFAPNNSGPRENQKNYVFVDEHNRHKRLKVMRACEGCRRRKIKCDAATTNTWPCSACIRLKLQCVPPTVNYDRDFPTNPQAFEPERAEYETGGNGEDDYQQQVALQQQLVGSQKDIAPIYTQQGPYSDSIGVYQSVGYGEPSSSHSQQSMHYGSLQTPVSVLDQQQHFSPTQVFPTPPLQSNPQPETPEMYEQDQYGQQNLADLLGELRMNEAGTAPYLNNKNKTKTLVEEPAFEDIDDYKHAFLPALSGPDLKIRIPPELMPDEETIMSYFDMYFTNVHPYVPVLNKAAFYQQYHTNREAISPLILEAVFAIGGRLADEPAQGHQWLALASKHADSFMDTPRLSTLQAILIILKARESAPKRGYYFRSWMTVVQCVQMGKDLGLDEHYEEHKAGRPCGSDLAECITKTRIWQTIFVCELMIGSPQGRTDLAVEMETLDLSIQRPVPGIDDAEYHITRNFTYFTRVVRNVRRMNNVYARIKKKKDWGIDPEFVQLNPSFDAWMNDLPADLQITFPPDGSPPWLPSHFIGNLHSYYYLGIILLHRPQLTFMEPTGLDGGWKHHMMICYSSAKLLCRLQEAILQSFGMTGLLCMQRGINFTIYCVLTCTVLHLVALTSPDPDLNGDAREYFTRHMRILEKCASAWPMPDMQQQIDAL</sequence>
<evidence type="ECO:0000256" key="5">
    <source>
        <dbReference type="ARBA" id="ARBA00023125"/>
    </source>
</evidence>
<dbReference type="PANTHER" id="PTHR31313:SF79">
    <property type="entry name" value="C6 FINGER DOMAIN-CONTAINING PROTEIN"/>
    <property type="match status" value="1"/>
</dbReference>
<dbReference type="CDD" id="cd00067">
    <property type="entry name" value="GAL4"/>
    <property type="match status" value="1"/>
</dbReference>
<dbReference type="RefSeq" id="XP_024717220.1">
    <property type="nucleotide sequence ID" value="XM_024868448.1"/>
</dbReference>
<evidence type="ECO:0000313" key="10">
    <source>
        <dbReference type="EMBL" id="PSS08822.1"/>
    </source>
</evidence>
<dbReference type="EMBL" id="KZ679018">
    <property type="protein sequence ID" value="PSS08822.1"/>
    <property type="molecule type" value="Genomic_DNA"/>
</dbReference>
<protein>
    <recommendedName>
        <fullName evidence="9">Zn(2)-C6 fungal-type domain-containing protein</fullName>
    </recommendedName>
</protein>
<reference evidence="10 11" key="1">
    <citation type="journal article" date="2018" name="New Phytol.">
        <title>Comparative genomics and transcriptomics depict ericoid mycorrhizal fungi as versatile saprotrophs and plant mutualists.</title>
        <authorList>
            <person name="Martino E."/>
            <person name="Morin E."/>
            <person name="Grelet G.A."/>
            <person name="Kuo A."/>
            <person name="Kohler A."/>
            <person name="Daghino S."/>
            <person name="Barry K.W."/>
            <person name="Cichocki N."/>
            <person name="Clum A."/>
            <person name="Dockter R.B."/>
            <person name="Hainaut M."/>
            <person name="Kuo R.C."/>
            <person name="LaButti K."/>
            <person name="Lindahl B.D."/>
            <person name="Lindquist E.A."/>
            <person name="Lipzen A."/>
            <person name="Khouja H.R."/>
            <person name="Magnuson J."/>
            <person name="Murat C."/>
            <person name="Ohm R.A."/>
            <person name="Singer S.W."/>
            <person name="Spatafora J.W."/>
            <person name="Wang M."/>
            <person name="Veneault-Fourrey C."/>
            <person name="Henrissat B."/>
            <person name="Grigoriev I.V."/>
            <person name="Martin F.M."/>
            <person name="Perotto S."/>
        </authorList>
    </citation>
    <scope>NUCLEOTIDE SEQUENCE [LARGE SCALE GENOMIC DNA]</scope>
    <source>
        <strain evidence="10 11">ATCC 22711</strain>
    </source>
</reference>
<keyword evidence="3" id="KW-0862">Zinc</keyword>
<dbReference type="SMART" id="SM00066">
    <property type="entry name" value="GAL4"/>
    <property type="match status" value="1"/>
</dbReference>
<evidence type="ECO:0000256" key="1">
    <source>
        <dbReference type="ARBA" id="ARBA00004123"/>
    </source>
</evidence>
<dbReference type="Pfam" id="PF04082">
    <property type="entry name" value="Fungal_trans"/>
    <property type="match status" value="1"/>
</dbReference>
<feature type="region of interest" description="Disordered" evidence="8">
    <location>
        <begin position="192"/>
        <end position="212"/>
    </location>
</feature>
<comment type="subcellular location">
    <subcellularLocation>
        <location evidence="1">Nucleus</location>
    </subcellularLocation>
</comment>
<feature type="region of interest" description="Disordered" evidence="8">
    <location>
        <begin position="1"/>
        <end position="35"/>
    </location>
</feature>
<evidence type="ECO:0000256" key="2">
    <source>
        <dbReference type="ARBA" id="ARBA00022723"/>
    </source>
</evidence>
<evidence type="ECO:0000256" key="6">
    <source>
        <dbReference type="ARBA" id="ARBA00023163"/>
    </source>
</evidence>
<organism evidence="10 11">
    <name type="scientific">Amorphotheca resinae ATCC 22711</name>
    <dbReference type="NCBI Taxonomy" id="857342"/>
    <lineage>
        <taxon>Eukaryota</taxon>
        <taxon>Fungi</taxon>
        <taxon>Dikarya</taxon>
        <taxon>Ascomycota</taxon>
        <taxon>Pezizomycotina</taxon>
        <taxon>Leotiomycetes</taxon>
        <taxon>Helotiales</taxon>
        <taxon>Amorphothecaceae</taxon>
        <taxon>Amorphotheca</taxon>
    </lineage>
</organism>
<dbReference type="Pfam" id="PF00172">
    <property type="entry name" value="Zn_clus"/>
    <property type="match status" value="1"/>
</dbReference>
<dbReference type="GO" id="GO:0005634">
    <property type="term" value="C:nucleus"/>
    <property type="evidence" value="ECO:0007669"/>
    <property type="project" value="UniProtKB-SubCell"/>
</dbReference>
<dbReference type="InParanoid" id="A0A2T3ARG2"/>
<accession>A0A2T3ARG2</accession>
<name>A0A2T3ARG2_AMORE</name>
<dbReference type="GO" id="GO:0006351">
    <property type="term" value="P:DNA-templated transcription"/>
    <property type="evidence" value="ECO:0007669"/>
    <property type="project" value="InterPro"/>
</dbReference>
<dbReference type="InterPro" id="IPR001138">
    <property type="entry name" value="Zn2Cys6_DnaBD"/>
</dbReference>
<evidence type="ECO:0000256" key="4">
    <source>
        <dbReference type="ARBA" id="ARBA00023015"/>
    </source>
</evidence>
<keyword evidence="7" id="KW-0539">Nucleus</keyword>